<dbReference type="AlphaFoldDB" id="A0AAW0JI66"/>
<evidence type="ECO:0000256" key="1">
    <source>
        <dbReference type="ARBA" id="ARBA00022741"/>
    </source>
</evidence>
<feature type="domain" description="GTP-eEF1A C-terminal" evidence="3">
    <location>
        <begin position="118"/>
        <end position="199"/>
    </location>
</feature>
<evidence type="ECO:0000259" key="3">
    <source>
        <dbReference type="Pfam" id="PF22594"/>
    </source>
</evidence>
<keyword evidence="1" id="KW-0547">Nucleotide-binding</keyword>
<reference evidence="4 5" key="1">
    <citation type="journal article" date="2023" name="bioRxiv">
        <title>Conserved and derived expression patterns and positive selection on dental genes reveal complex evolutionary context of ever-growing rodent molars.</title>
        <authorList>
            <person name="Calamari Z.T."/>
            <person name="Song A."/>
            <person name="Cohen E."/>
            <person name="Akter M."/>
            <person name="Roy R.D."/>
            <person name="Hallikas O."/>
            <person name="Christensen M.M."/>
            <person name="Li P."/>
            <person name="Marangoni P."/>
            <person name="Jernvall J."/>
            <person name="Klein O.D."/>
        </authorList>
    </citation>
    <scope>NUCLEOTIDE SEQUENCE [LARGE SCALE GENOMIC DNA]</scope>
    <source>
        <strain evidence="4">V071</strain>
    </source>
</reference>
<dbReference type="Pfam" id="PF22594">
    <property type="entry name" value="GTP-eEF1A_C"/>
    <property type="match status" value="1"/>
</dbReference>
<evidence type="ECO:0000313" key="4">
    <source>
        <dbReference type="EMBL" id="KAK7826668.1"/>
    </source>
</evidence>
<dbReference type="Gene3D" id="2.40.30.10">
    <property type="entry name" value="Translation factors"/>
    <property type="match status" value="1"/>
</dbReference>
<dbReference type="Proteomes" id="UP001488838">
    <property type="component" value="Unassembled WGS sequence"/>
</dbReference>
<organism evidence="4 5">
    <name type="scientific">Myodes glareolus</name>
    <name type="common">Bank vole</name>
    <name type="synonym">Clethrionomys glareolus</name>
    <dbReference type="NCBI Taxonomy" id="447135"/>
    <lineage>
        <taxon>Eukaryota</taxon>
        <taxon>Metazoa</taxon>
        <taxon>Chordata</taxon>
        <taxon>Craniata</taxon>
        <taxon>Vertebrata</taxon>
        <taxon>Euteleostomi</taxon>
        <taxon>Mammalia</taxon>
        <taxon>Eutheria</taxon>
        <taxon>Euarchontoglires</taxon>
        <taxon>Glires</taxon>
        <taxon>Rodentia</taxon>
        <taxon>Myomorpha</taxon>
        <taxon>Muroidea</taxon>
        <taxon>Cricetidae</taxon>
        <taxon>Arvicolinae</taxon>
        <taxon>Myodes</taxon>
    </lineage>
</organism>
<accession>A0AAW0JI66</accession>
<proteinExistence type="predicted"/>
<dbReference type="GO" id="GO:0005525">
    <property type="term" value="F:GTP binding"/>
    <property type="evidence" value="ECO:0007669"/>
    <property type="project" value="UniProtKB-KW"/>
</dbReference>
<dbReference type="InterPro" id="IPR009001">
    <property type="entry name" value="Transl_elong_EF1A/Init_IF2_C"/>
</dbReference>
<dbReference type="PANTHER" id="PTHR44830">
    <property type="entry name" value="ELONGATION FACTOR 1 ALPHA"/>
    <property type="match status" value="1"/>
</dbReference>
<comment type="caution">
    <text evidence="4">The sequence shown here is derived from an EMBL/GenBank/DDBJ whole genome shotgun (WGS) entry which is preliminary data.</text>
</comment>
<evidence type="ECO:0000313" key="5">
    <source>
        <dbReference type="Proteomes" id="UP001488838"/>
    </source>
</evidence>
<gene>
    <name evidence="4" type="ORF">U0070_007830</name>
</gene>
<dbReference type="InterPro" id="IPR054696">
    <property type="entry name" value="GTP-eEF1A_C"/>
</dbReference>
<protein>
    <recommendedName>
        <fullName evidence="3">GTP-eEF1A C-terminal domain-containing protein</fullName>
    </recommendedName>
</protein>
<name>A0AAW0JI66_MYOGA</name>
<feature type="non-terminal residue" evidence="4">
    <location>
        <position position="245"/>
    </location>
</feature>
<dbReference type="PANTHER" id="PTHR44830:SF1">
    <property type="entry name" value="TR-TYPE G DOMAIN-CONTAINING PROTEIN"/>
    <property type="match status" value="1"/>
</dbReference>
<keyword evidence="5" id="KW-1185">Reference proteome</keyword>
<sequence length="245" mass="27076">MLYDYLDVPGYREFIKERITGTYQADRAITELSICNKKISNNPDPVAFVSVSGWDSDLLELITNMPCFTGWRVTYKDGRLLLETVCFYKKNMSFKDARHGNIATGSQNDPPMEAAGSTAQVIGLNHPCQINSNYAIVLDCHTAHMASTFTEFKENITSDKRLEDDFKFLKVGDGGIVDMVPGNSICVESIADSPSLGSFSASFYSMASEKGNLGTDKSRQKEDTVQSAKVTRKPLLLTHVSTIVD</sequence>
<keyword evidence="2" id="KW-0342">GTP-binding</keyword>
<dbReference type="SUPFAM" id="SSF50465">
    <property type="entry name" value="EF-Tu/eEF-1alpha/eIF2-gamma C-terminal domain"/>
    <property type="match status" value="1"/>
</dbReference>
<evidence type="ECO:0000256" key="2">
    <source>
        <dbReference type="ARBA" id="ARBA00023134"/>
    </source>
</evidence>
<dbReference type="EMBL" id="JBBHLL010000033">
    <property type="protein sequence ID" value="KAK7826668.1"/>
    <property type="molecule type" value="Genomic_DNA"/>
</dbReference>